<feature type="compositionally biased region" description="Pro residues" evidence="1">
    <location>
        <begin position="1102"/>
        <end position="1112"/>
    </location>
</feature>
<keyword evidence="3" id="KW-1185">Reference proteome</keyword>
<organism evidence="2 3">
    <name type="scientific">Brenthis ino</name>
    <name type="common">lesser marbled fritillary</name>
    <dbReference type="NCBI Taxonomy" id="405034"/>
    <lineage>
        <taxon>Eukaryota</taxon>
        <taxon>Metazoa</taxon>
        <taxon>Ecdysozoa</taxon>
        <taxon>Arthropoda</taxon>
        <taxon>Hexapoda</taxon>
        <taxon>Insecta</taxon>
        <taxon>Pterygota</taxon>
        <taxon>Neoptera</taxon>
        <taxon>Endopterygota</taxon>
        <taxon>Lepidoptera</taxon>
        <taxon>Glossata</taxon>
        <taxon>Ditrysia</taxon>
        <taxon>Papilionoidea</taxon>
        <taxon>Nymphalidae</taxon>
        <taxon>Heliconiinae</taxon>
        <taxon>Argynnini</taxon>
        <taxon>Brenthis</taxon>
    </lineage>
</organism>
<reference evidence="2" key="1">
    <citation type="submission" date="2021-12" db="EMBL/GenBank/DDBJ databases">
        <authorList>
            <person name="Martin H S."/>
        </authorList>
    </citation>
    <scope>NUCLEOTIDE SEQUENCE</scope>
</reference>
<dbReference type="OrthoDB" id="2019130at2759"/>
<proteinExistence type="predicted"/>
<protein>
    <submittedName>
        <fullName evidence="2">Uncharacterized protein</fullName>
    </submittedName>
</protein>
<evidence type="ECO:0000313" key="3">
    <source>
        <dbReference type="Proteomes" id="UP000838878"/>
    </source>
</evidence>
<feature type="region of interest" description="Disordered" evidence="1">
    <location>
        <begin position="1249"/>
        <end position="1270"/>
    </location>
</feature>
<feature type="non-terminal residue" evidence="2">
    <location>
        <position position="1902"/>
    </location>
</feature>
<feature type="compositionally biased region" description="Low complexity" evidence="1">
    <location>
        <begin position="1087"/>
        <end position="1101"/>
    </location>
</feature>
<dbReference type="Proteomes" id="UP000838878">
    <property type="component" value="Chromosome 11"/>
</dbReference>
<name>A0A8J9V6F4_9NEOP</name>
<sequence>MKDTKALYVNRDIRYFNLQNPMKDSFGASDESTNDFGCQFNSRKDNLICTCRRIKRKETGYFSSRQVYRSQRYFNSKDFTDIGVGSVKTLYKNRVKRIYLPDSEDRGVGSSNLSYLHRRKRWVDSYYELKQTSSKCVGGAMEESKISVISKKLSPIIQTISGSTSPTVINIKKNDNTSSFDNKLNAKPCEINKCLIPDTPTRIIEKDIKSNTIVPIKNKTKSTIMSTIDDIKNSSSDSFLQHVHNLENPSYDKQSKTSVDLIKNKLEREYRKIFSTKPNDSITEKPITDYKSSFLRRRFMALRRLGKNEDKNDSIVMKIPSKCSVPSRRDVSIVSDPPSLEARSYSNTKMYSPNQSAANTLKKETQKKEISSNWSTEIVDSYCQDVKGMFKLWGKKFNFEEDNYKKISPENCTFSKTLKKKVELVLPKEEHLDTEKKGGKRFSFFRRKSKDKSKAFKSKKCVTAGRCEVGDGLMIKIGNANEYNHDETTTIKKIGSIPEYDILRKDWFRRYLHNKIDSQNSVQIRWNNSMYTASSSTVFKLIDCVYKNTGIVFKSRSEITTRGSSYYSYRRPQVNFMQQSIEAWMIPTITGDYIQPKNNNRIEVTVSNEKWFIEKSKPFSQKIELVLHSNLQNREISSEYIIIDIPKGYFSDTSNGEKTDITSDELVYNIVEYEMPNSKSYLPKQIKEHKMETGDAKDLYFAKSAINNKDNERKLLEKVIKNPPLHRDVVIQGSDVSFPRRCDVIGVGIITQRDLRDIEQPILKITDEPTDDESKHILPPPKTCELAESFLQDYYRNFSPLGFDVFSWCISDSKLRGSSENNSLKSLNNQGDGSKSCPNVCEDYLASTIVSSCETSSCTHCIALEEERKGDTKTIKFFNKFKNKKSTEPISQADGKRILPKDSLEVFKRRKIYAASNKSKWINECDRPLDKCMQKVGSPNVEKPCMDVRQKTKNCKKHVSLQDCDVMDEILRGQLSDKCLEGILSFKGAAGCDLCKNPPSPQRARVIPDPICEIPQPPCKDSCLKEREPSCSKKNSPTCNVPAPLPCPADPPVPCQKACPPFPPPCRVSPCGKSSCPSLLPSLPKNKPTSCSKSSSQSSPPCSRPKPIPPKVHSPLISPRPSRPCVCPKKQSIPSTPSIPRCHVPKQKTYSSPPPIIPQKSPNCQSCNSGCKSQPSKIEKVCSQEFLWPIKSQVSNTPSKESGLSLKKCPQPNLIKKTSSKCMSAIKRLIQKVSSSSIKDCKPDCANRRKVVPPPPYPPNTTISNTPAHKTKCAPKMTGLHLKKPPMLKCPSKDSLSTVDEGIIRINSREKITIRLRQNTPSTAEIREGCNIKVKDEDGQTLYERRDYKKNDKNRMQFVKDMYRDSQIQRIDTTNPDIVLQENNLKINESSSDTSLPNIIEINFNLKFKQADKTTEVSIKNCGDTSKEEKKQDETFHNESTKEVYVLNDQAKANEETNNTDKKDVSINIMIKNYKIPNKKTNKLVNLKTDDFSKKISEKFQTVSTGYSDIIDQPTYSVHRATVNLSNSDIHKASIKSSIELLNEELKELDSVKFTNSDETVNQPVSNNRSSNIENLLITETGSQIILSKDNIYTTHDEKSSTSISVTDKDVHSETKYINNDIVIPKIRDKEEKKKMLKEIFETASKDKQKNKQQIRQMLRAVLTSDSSAYDIEVNNELVKELTYESLKPNYFKDSDSVTNYLNGTYSVQSNNKEFKQIIYPTEGNNSECSDSDKSENGACVCSKLAEKLKVTENSAGGCCCRRINKRDEEVTCDLKARYVVETKYIDVKTQNSKSISKNESFIPKCEYIEKKETKNRQYSSNLQVKACQIKKLNKRTILYVSDKDKVVLLSTRDCSKTKRIEPLDVLQLYETKKAVLEIYAEKTYSEDGEKIVAKLPKFVGK</sequence>
<feature type="region of interest" description="Disordered" evidence="1">
    <location>
        <begin position="1087"/>
        <end position="1138"/>
    </location>
</feature>
<dbReference type="EMBL" id="OV170231">
    <property type="protein sequence ID" value="CAH0716893.1"/>
    <property type="molecule type" value="Genomic_DNA"/>
</dbReference>
<gene>
    <name evidence="2" type="ORF">BINO364_LOCUS3568</name>
</gene>
<evidence type="ECO:0000313" key="2">
    <source>
        <dbReference type="EMBL" id="CAH0716893.1"/>
    </source>
</evidence>
<evidence type="ECO:0000256" key="1">
    <source>
        <dbReference type="SAM" id="MobiDB-lite"/>
    </source>
</evidence>
<accession>A0A8J9V6F4</accession>